<protein>
    <submittedName>
        <fullName evidence="7">Acetyl-CoA C-acetyltransferase/acetyl-CoA acyltransferase</fullName>
        <ecNumber evidence="7">2.3.1.16</ecNumber>
        <ecNumber evidence="7">2.3.1.9</ecNumber>
    </submittedName>
</protein>
<dbReference type="InterPro" id="IPR016039">
    <property type="entry name" value="Thiolase-like"/>
</dbReference>
<sequence length="417" mass="43542">MADVFIVPGVRTPFVKAGAQYADVSALQLSAPIAKAMINSAQPDLLLWGQVIPDPTVSNVARELVFEAGLDPEIVAFSDVMACSTSFIGALAAGGLLGRGDAHLALVGGVETMSHRPIALRQGKADQIAAKAIRDLPAALQLLEAVTPADFEIPANAWANRVSGRSMGEHTEDTAKLYAITRAAQDALALASHQNAARGRDQDGFFGDLVLPAFGVEHDTLPRTDTSLEKLSALPTVFDRTGAGTLTAGNSSPLTDGAAGVWVADADGLRRLGGPPAVRLVDWQLAAMSYAVEGILMAPARAIPRLLARHGLKAADVAVWELHEAFAAQVLANIQAAMDPSYRREHAKIDVDLGPFPFDRLNRHGGSLALGHPFAATGARILSQAAKELLAHPVGAKAVVSVCADGGQGTVALLERV</sequence>
<dbReference type="Pfam" id="PF02803">
    <property type="entry name" value="Thiolase_C"/>
    <property type="match status" value="1"/>
</dbReference>
<dbReference type="InterPro" id="IPR050521">
    <property type="entry name" value="3-ketoacyl-CoA_Thiolase"/>
</dbReference>
<dbReference type="EMBL" id="JBEPLU010000001">
    <property type="protein sequence ID" value="MET3525596.1"/>
    <property type="molecule type" value="Genomic_DNA"/>
</dbReference>
<evidence type="ECO:0000256" key="1">
    <source>
        <dbReference type="ARBA" id="ARBA00010982"/>
    </source>
</evidence>
<dbReference type="Pfam" id="PF00108">
    <property type="entry name" value="Thiolase_N"/>
    <property type="match status" value="1"/>
</dbReference>
<organism evidence="7 8">
    <name type="scientific">Phenylobacterium koreense</name>
    <dbReference type="NCBI Taxonomy" id="266125"/>
    <lineage>
        <taxon>Bacteria</taxon>
        <taxon>Pseudomonadati</taxon>
        <taxon>Pseudomonadota</taxon>
        <taxon>Alphaproteobacteria</taxon>
        <taxon>Caulobacterales</taxon>
        <taxon>Caulobacteraceae</taxon>
        <taxon>Phenylobacterium</taxon>
    </lineage>
</organism>
<dbReference type="NCBIfam" id="TIGR01930">
    <property type="entry name" value="AcCoA-C-Actrans"/>
    <property type="match status" value="1"/>
</dbReference>
<evidence type="ECO:0000313" key="8">
    <source>
        <dbReference type="Proteomes" id="UP001549110"/>
    </source>
</evidence>
<dbReference type="EC" id="2.3.1.9" evidence="7"/>
<dbReference type="RefSeq" id="WP_331928748.1">
    <property type="nucleotide sequence ID" value="NZ_JBEPLU010000001.1"/>
</dbReference>
<keyword evidence="3 4" id="KW-0012">Acyltransferase</keyword>
<evidence type="ECO:0000256" key="4">
    <source>
        <dbReference type="RuleBase" id="RU003557"/>
    </source>
</evidence>
<dbReference type="InterPro" id="IPR020616">
    <property type="entry name" value="Thiolase_N"/>
</dbReference>
<keyword evidence="2 4" id="KW-0808">Transferase</keyword>
<dbReference type="InterPro" id="IPR002155">
    <property type="entry name" value="Thiolase"/>
</dbReference>
<evidence type="ECO:0000256" key="3">
    <source>
        <dbReference type="ARBA" id="ARBA00023315"/>
    </source>
</evidence>
<evidence type="ECO:0000259" key="6">
    <source>
        <dbReference type="Pfam" id="PF02803"/>
    </source>
</evidence>
<keyword evidence="8" id="KW-1185">Reference proteome</keyword>
<dbReference type="InterPro" id="IPR020613">
    <property type="entry name" value="Thiolase_CS"/>
</dbReference>
<dbReference type="Proteomes" id="UP001549110">
    <property type="component" value="Unassembled WGS sequence"/>
</dbReference>
<comment type="similarity">
    <text evidence="1 4">Belongs to the thiolase-like superfamily. Thiolase family.</text>
</comment>
<evidence type="ECO:0000256" key="2">
    <source>
        <dbReference type="ARBA" id="ARBA00022679"/>
    </source>
</evidence>
<dbReference type="InterPro" id="IPR020617">
    <property type="entry name" value="Thiolase_C"/>
</dbReference>
<evidence type="ECO:0000259" key="5">
    <source>
        <dbReference type="Pfam" id="PF00108"/>
    </source>
</evidence>
<dbReference type="PANTHER" id="PTHR42689">
    <property type="entry name" value="ACETYL-COA ACYLTRANSFERASE FADA2 (3-KETOACYL-COA THIOLASE) (BETA-KETOTHIOLASE)-RELATED"/>
    <property type="match status" value="1"/>
</dbReference>
<dbReference type="SUPFAM" id="SSF53901">
    <property type="entry name" value="Thiolase-like"/>
    <property type="match status" value="2"/>
</dbReference>
<feature type="domain" description="Thiolase C-terminal" evidence="6">
    <location>
        <begin position="278"/>
        <end position="415"/>
    </location>
</feature>
<feature type="domain" description="Thiolase N-terminal" evidence="5">
    <location>
        <begin position="4"/>
        <end position="265"/>
    </location>
</feature>
<dbReference type="CDD" id="cd00751">
    <property type="entry name" value="thiolase"/>
    <property type="match status" value="1"/>
</dbReference>
<gene>
    <name evidence="7" type="ORF">ABID41_000691</name>
</gene>
<comment type="caution">
    <text evidence="7">The sequence shown here is derived from an EMBL/GenBank/DDBJ whole genome shotgun (WGS) entry which is preliminary data.</text>
</comment>
<name>A0ABV2EGU6_9CAUL</name>
<evidence type="ECO:0000313" key="7">
    <source>
        <dbReference type="EMBL" id="MET3525596.1"/>
    </source>
</evidence>
<proteinExistence type="inferred from homology"/>
<dbReference type="GO" id="GO:0003985">
    <property type="term" value="F:acetyl-CoA C-acetyltransferase activity"/>
    <property type="evidence" value="ECO:0007669"/>
    <property type="project" value="UniProtKB-EC"/>
</dbReference>
<dbReference type="Gene3D" id="3.40.47.10">
    <property type="match status" value="1"/>
</dbReference>
<reference evidence="7 8" key="1">
    <citation type="submission" date="2024-06" db="EMBL/GenBank/DDBJ databases">
        <title>Genomic Encyclopedia of Type Strains, Phase IV (KMG-IV): sequencing the most valuable type-strain genomes for metagenomic binning, comparative biology and taxonomic classification.</title>
        <authorList>
            <person name="Goeker M."/>
        </authorList>
    </citation>
    <scope>NUCLEOTIDE SEQUENCE [LARGE SCALE GENOMIC DNA]</scope>
    <source>
        <strain evidence="7 8">DSM 17809</strain>
    </source>
</reference>
<dbReference type="PANTHER" id="PTHR42689:SF1">
    <property type="entry name" value="ACETYL-COA ACYLTRANSFERASE FADA2 (3-KETOACYL-COA THIOLASE) (BETA-KETOTHIOLASE)-RELATED"/>
    <property type="match status" value="1"/>
</dbReference>
<dbReference type="PROSITE" id="PS00737">
    <property type="entry name" value="THIOLASE_2"/>
    <property type="match status" value="1"/>
</dbReference>
<dbReference type="EC" id="2.3.1.16" evidence="7"/>
<dbReference type="PIRSF" id="PIRSF000429">
    <property type="entry name" value="Ac-CoA_Ac_transf"/>
    <property type="match status" value="1"/>
</dbReference>
<accession>A0ABV2EGU6</accession>